<evidence type="ECO:0008006" key="5">
    <source>
        <dbReference type="Google" id="ProtNLM"/>
    </source>
</evidence>
<protein>
    <recommendedName>
        <fullName evidence="5">Secreted protein</fullName>
    </recommendedName>
</protein>
<dbReference type="RefSeq" id="WP_345701361.1">
    <property type="nucleotide sequence ID" value="NZ_BAABIS010000001.1"/>
</dbReference>
<keyword evidence="4" id="KW-1185">Reference proteome</keyword>
<comment type="caution">
    <text evidence="3">The sequence shown here is derived from an EMBL/GenBank/DDBJ whole genome shotgun (WGS) entry which is preliminary data.</text>
</comment>
<dbReference type="InterPro" id="IPR045513">
    <property type="entry name" value="DUF6479"/>
</dbReference>
<evidence type="ECO:0000313" key="3">
    <source>
        <dbReference type="EMBL" id="GAA4883219.1"/>
    </source>
</evidence>
<organism evidence="3 4">
    <name type="scientific">Kitasatospora terrestris</name>
    <dbReference type="NCBI Taxonomy" id="258051"/>
    <lineage>
        <taxon>Bacteria</taxon>
        <taxon>Bacillati</taxon>
        <taxon>Actinomycetota</taxon>
        <taxon>Actinomycetes</taxon>
        <taxon>Kitasatosporales</taxon>
        <taxon>Streptomycetaceae</taxon>
        <taxon>Kitasatospora</taxon>
    </lineage>
</organism>
<keyword evidence="2" id="KW-1133">Transmembrane helix</keyword>
<keyword evidence="2" id="KW-0472">Membrane</keyword>
<keyword evidence="2" id="KW-0812">Transmembrane</keyword>
<dbReference type="Pfam" id="PF20087">
    <property type="entry name" value="DUF6479"/>
    <property type="match status" value="1"/>
</dbReference>
<evidence type="ECO:0000256" key="1">
    <source>
        <dbReference type="SAM" id="MobiDB-lite"/>
    </source>
</evidence>
<name>A0ABP9EN28_9ACTN</name>
<feature type="compositionally biased region" description="Basic and acidic residues" evidence="1">
    <location>
        <begin position="68"/>
        <end position="83"/>
    </location>
</feature>
<gene>
    <name evidence="3" type="ORF">GCM10023235_74670</name>
</gene>
<dbReference type="Proteomes" id="UP001501752">
    <property type="component" value="Unassembled WGS sequence"/>
</dbReference>
<accession>A0ABP9EN28</accession>
<evidence type="ECO:0000256" key="2">
    <source>
        <dbReference type="SAM" id="Phobius"/>
    </source>
</evidence>
<feature type="region of interest" description="Disordered" evidence="1">
    <location>
        <begin position="39"/>
        <end position="83"/>
    </location>
</feature>
<feature type="transmembrane region" description="Helical" evidence="2">
    <location>
        <begin position="12"/>
        <end position="34"/>
    </location>
</feature>
<sequence length="83" mass="8849">MVDRTVQLSASLSGTGLLVPAVVILAVLIAAFVWGSRRRARAKGPAYRPGERRGPRSGSWSTPDESDADRPGGSEYGDRPPSR</sequence>
<dbReference type="EMBL" id="BAABIS010000001">
    <property type="protein sequence ID" value="GAA4883219.1"/>
    <property type="molecule type" value="Genomic_DNA"/>
</dbReference>
<evidence type="ECO:0000313" key="4">
    <source>
        <dbReference type="Proteomes" id="UP001501752"/>
    </source>
</evidence>
<proteinExistence type="predicted"/>
<reference evidence="4" key="1">
    <citation type="journal article" date="2019" name="Int. J. Syst. Evol. Microbiol.">
        <title>The Global Catalogue of Microorganisms (GCM) 10K type strain sequencing project: providing services to taxonomists for standard genome sequencing and annotation.</title>
        <authorList>
            <consortium name="The Broad Institute Genomics Platform"/>
            <consortium name="The Broad Institute Genome Sequencing Center for Infectious Disease"/>
            <person name="Wu L."/>
            <person name="Ma J."/>
        </authorList>
    </citation>
    <scope>NUCLEOTIDE SEQUENCE [LARGE SCALE GENOMIC DNA]</scope>
    <source>
        <strain evidence="4">JCM 13006</strain>
    </source>
</reference>